<dbReference type="OrthoDB" id="341898at2759"/>
<keyword evidence="4" id="KW-1185">Reference proteome</keyword>
<dbReference type="Pfam" id="PF09184">
    <property type="entry name" value="PPP4R2"/>
    <property type="match status" value="1"/>
</dbReference>
<dbReference type="AlphaFoldDB" id="A0A9K3KX34"/>
<feature type="region of interest" description="Disordered" evidence="2">
    <location>
        <begin position="800"/>
        <end position="859"/>
    </location>
</feature>
<feature type="compositionally biased region" description="Polar residues" evidence="2">
    <location>
        <begin position="290"/>
        <end position="300"/>
    </location>
</feature>
<protein>
    <submittedName>
        <fullName evidence="3">Protein phosphatase 4 core regulatory subunit R2</fullName>
    </submittedName>
</protein>
<sequence>MASAAVASSNSSSSSSSSPNSTTVAIRDSNDAMIGGETGMKTFNGQHEKSGGPSSLSSATGKDDRDRSDTTPSARTTPKDNGRFTTTRQHHQWMSSEATAPESSTGDGPLPRKLKQILQEVAKTGSCSWLLWDQENDSVSTGVSGIPEADDNQEQVQQNPTVSGGTAGATAAASLAVSSSWEHARASFATTRRPTQGPPSKKFRNGLYRGGATGATTANSSRMRFGNADGASSRKRPLLSTHSAAAAATTTTGRGGGAGSIQSSAPSSVGSGRTSGSEPDDSTLYECDSEGTSATTNSEISVDRHRSRTTHPLTTAQLSGPPPAHTKTTEYNPSSWEDGSPYKTLQAAFRSALGLVLDHFYHFRGGYKLSPAEKRRNETIQVVEDERQKDATTKNNNNNDDDEITNGKRPSPLSSEDVFLQRRQRLMMMMLPSSAHPESRKRPCSHDLLPKRDDAPFTIQRLAEVLIDPERYYTQTHKLCNCLEKLLLVTSSAEAFGGSTGGNTSQSRTEERELAALANEKRRQEMLERQKRFRRKTSSPTDELFTQNGSEGTTTANGNNTLDRHADTNIAHSSMKKVSNEGDHGNSSPDHTGTGPHSDKVALEKLEAARASLRSKFDHVGIDPHHSSPERDLRAIMDDRRMTNSPPPPGVSLSPTSPNIGLPGHSPVSGFHRTSSPGLFSSGNDASHLTAASNMHMLQLHHAVSMAGGTLNGRSLDLTTIDTGPMSPTKGHEQPGSSGAYHPDLDRDQGRSSPSNSDVDSESDDISFDDSASDRSDRSDGSDSGTHFEPFAAARAMALNRMQQQQRLQSRNLASLSSLHNNEGFRPAADSDYQSGDSIDSTRAEDSGGSDSSSSDLAD</sequence>
<reference evidence="3" key="2">
    <citation type="submission" date="2021-04" db="EMBL/GenBank/DDBJ databases">
        <authorList>
            <person name="Podell S."/>
        </authorList>
    </citation>
    <scope>NUCLEOTIDE SEQUENCE</scope>
    <source>
        <strain evidence="3">Hildebrandi</strain>
    </source>
</reference>
<feature type="region of interest" description="Disordered" evidence="2">
    <location>
        <begin position="640"/>
        <end position="679"/>
    </location>
</feature>
<dbReference type="PANTHER" id="PTHR16487">
    <property type="entry name" value="PPP4R2-RELATED PROTEIN"/>
    <property type="match status" value="1"/>
</dbReference>
<feature type="region of interest" description="Disordered" evidence="2">
    <location>
        <begin position="521"/>
        <end position="565"/>
    </location>
</feature>
<dbReference type="PANTHER" id="PTHR16487:SF0">
    <property type="entry name" value="PROTEIN PHOSPHATASE 4 REGULATORY SUBUNIT 2-RELATED"/>
    <property type="match status" value="1"/>
</dbReference>
<dbReference type="GO" id="GO:0030289">
    <property type="term" value="C:protein phosphatase 4 complex"/>
    <property type="evidence" value="ECO:0007669"/>
    <property type="project" value="InterPro"/>
</dbReference>
<feature type="compositionally biased region" description="Polar residues" evidence="2">
    <location>
        <begin position="83"/>
        <end position="106"/>
    </location>
</feature>
<evidence type="ECO:0000256" key="1">
    <source>
        <dbReference type="ARBA" id="ARBA00009207"/>
    </source>
</evidence>
<dbReference type="InterPro" id="IPR015267">
    <property type="entry name" value="PPP4R2"/>
</dbReference>
<feature type="compositionally biased region" description="Polar residues" evidence="2">
    <location>
        <begin position="538"/>
        <end position="561"/>
    </location>
</feature>
<feature type="compositionally biased region" description="Low complexity" evidence="2">
    <location>
        <begin position="847"/>
        <end position="859"/>
    </location>
</feature>
<feature type="region of interest" description="Disordered" evidence="2">
    <location>
        <begin position="1"/>
        <end position="114"/>
    </location>
</feature>
<comment type="caution">
    <text evidence="3">The sequence shown here is derived from an EMBL/GenBank/DDBJ whole genome shotgun (WGS) entry which is preliminary data.</text>
</comment>
<organism evidence="3 4">
    <name type="scientific">Nitzschia inconspicua</name>
    <dbReference type="NCBI Taxonomy" id="303405"/>
    <lineage>
        <taxon>Eukaryota</taxon>
        <taxon>Sar</taxon>
        <taxon>Stramenopiles</taxon>
        <taxon>Ochrophyta</taxon>
        <taxon>Bacillariophyta</taxon>
        <taxon>Bacillariophyceae</taxon>
        <taxon>Bacillariophycidae</taxon>
        <taxon>Bacillariales</taxon>
        <taxon>Bacillariaceae</taxon>
        <taxon>Nitzschia</taxon>
    </lineage>
</organism>
<feature type="region of interest" description="Disordered" evidence="2">
    <location>
        <begin position="577"/>
        <end position="598"/>
    </location>
</feature>
<evidence type="ECO:0000256" key="2">
    <source>
        <dbReference type="SAM" id="MobiDB-lite"/>
    </source>
</evidence>
<dbReference type="GO" id="GO:0019888">
    <property type="term" value="F:protein phosphatase regulator activity"/>
    <property type="evidence" value="ECO:0007669"/>
    <property type="project" value="InterPro"/>
</dbReference>
<evidence type="ECO:0000313" key="4">
    <source>
        <dbReference type="Proteomes" id="UP000693970"/>
    </source>
</evidence>
<proteinExistence type="inferred from homology"/>
<feature type="compositionally biased region" description="Basic and acidic residues" evidence="2">
    <location>
        <begin position="383"/>
        <end position="392"/>
    </location>
</feature>
<dbReference type="GO" id="GO:0005634">
    <property type="term" value="C:nucleus"/>
    <property type="evidence" value="ECO:0007669"/>
    <property type="project" value="TreeGrafter"/>
</dbReference>
<feature type="region of interest" description="Disordered" evidence="2">
    <location>
        <begin position="383"/>
        <end position="415"/>
    </location>
</feature>
<feature type="compositionally biased region" description="Basic and acidic residues" evidence="2">
    <location>
        <begin position="772"/>
        <end position="781"/>
    </location>
</feature>
<accession>A0A9K3KX34</accession>
<feature type="compositionally biased region" description="Polar residues" evidence="2">
    <location>
        <begin position="801"/>
        <end position="821"/>
    </location>
</feature>
<evidence type="ECO:0000313" key="3">
    <source>
        <dbReference type="EMBL" id="KAG7351082.1"/>
    </source>
</evidence>
<feature type="region of interest" description="Disordered" evidence="2">
    <location>
        <begin position="137"/>
        <end position="339"/>
    </location>
</feature>
<comment type="similarity">
    <text evidence="1">Belongs to the PPP4R2 family.</text>
</comment>
<feature type="compositionally biased region" description="Low complexity" evidence="2">
    <location>
        <begin position="1"/>
        <end position="25"/>
    </location>
</feature>
<feature type="compositionally biased region" description="Acidic residues" evidence="2">
    <location>
        <begin position="278"/>
        <end position="289"/>
    </location>
</feature>
<feature type="compositionally biased region" description="Acidic residues" evidence="2">
    <location>
        <begin position="759"/>
        <end position="768"/>
    </location>
</feature>
<feature type="compositionally biased region" description="Low complexity" evidence="2">
    <location>
        <begin position="161"/>
        <end position="180"/>
    </location>
</feature>
<dbReference type="GO" id="GO:0005737">
    <property type="term" value="C:cytoplasm"/>
    <property type="evidence" value="ECO:0007669"/>
    <property type="project" value="TreeGrafter"/>
</dbReference>
<feature type="compositionally biased region" description="Low complexity" evidence="2">
    <location>
        <begin position="260"/>
        <end position="275"/>
    </location>
</feature>
<feature type="region of interest" description="Disordered" evidence="2">
    <location>
        <begin position="716"/>
        <end position="787"/>
    </location>
</feature>
<name>A0A9K3KX34_9STRA</name>
<dbReference type="EMBL" id="JAGRRH010000018">
    <property type="protein sequence ID" value="KAG7351082.1"/>
    <property type="molecule type" value="Genomic_DNA"/>
</dbReference>
<feature type="compositionally biased region" description="Low complexity" evidence="2">
    <location>
        <begin position="240"/>
        <end position="252"/>
    </location>
</feature>
<feature type="compositionally biased region" description="Basic and acidic residues" evidence="2">
    <location>
        <begin position="521"/>
        <end position="530"/>
    </location>
</feature>
<gene>
    <name evidence="3" type="ORF">IV203_010442</name>
</gene>
<dbReference type="Proteomes" id="UP000693970">
    <property type="component" value="Unassembled WGS sequence"/>
</dbReference>
<reference evidence="3" key="1">
    <citation type="journal article" date="2021" name="Sci. Rep.">
        <title>Diploid genomic architecture of Nitzschia inconspicua, an elite biomass production diatom.</title>
        <authorList>
            <person name="Oliver A."/>
            <person name="Podell S."/>
            <person name="Pinowska A."/>
            <person name="Traller J.C."/>
            <person name="Smith S.R."/>
            <person name="McClure R."/>
            <person name="Beliaev A."/>
            <person name="Bohutskyi P."/>
            <person name="Hill E.A."/>
            <person name="Rabines A."/>
            <person name="Zheng H."/>
            <person name="Allen L.Z."/>
            <person name="Kuo A."/>
            <person name="Grigoriev I.V."/>
            <person name="Allen A.E."/>
            <person name="Hazlebeck D."/>
            <person name="Allen E.E."/>
        </authorList>
    </citation>
    <scope>NUCLEOTIDE SEQUENCE</scope>
    <source>
        <strain evidence="3">Hildebrandi</strain>
    </source>
</reference>